<feature type="domain" description="RNA polymerase Rpb7-like N-terminal" evidence="18">
    <location>
        <begin position="8"/>
        <end position="64"/>
    </location>
</feature>
<evidence type="ECO:0000256" key="11">
    <source>
        <dbReference type="ARBA" id="ARBA00023163"/>
    </source>
</evidence>
<feature type="domain" description="RNA polymerase III subunit Rpc25" evidence="20">
    <location>
        <begin position="83"/>
        <end position="195"/>
    </location>
</feature>
<evidence type="ECO:0000313" key="21">
    <source>
        <dbReference type="EMBL" id="THG23591.1"/>
    </source>
</evidence>
<evidence type="ECO:0000259" key="17">
    <source>
        <dbReference type="Pfam" id="PF02852"/>
    </source>
</evidence>
<keyword evidence="11" id="KW-0804">Transcription</keyword>
<dbReference type="InterPro" id="IPR016156">
    <property type="entry name" value="FAD/NAD-linked_Rdtase_dimer_sf"/>
</dbReference>
<evidence type="ECO:0000256" key="9">
    <source>
        <dbReference type="ARBA" id="ARBA00023002"/>
    </source>
</evidence>
<dbReference type="PROSITE" id="PS00076">
    <property type="entry name" value="PYRIDINE_REDOX_1"/>
    <property type="match status" value="1"/>
</dbReference>
<dbReference type="InterPro" id="IPR023753">
    <property type="entry name" value="FAD/NAD-binding_dom"/>
</dbReference>
<keyword evidence="12" id="KW-0539">Nucleus</keyword>
<comment type="caution">
    <text evidence="21">The sequence shown here is derived from an EMBL/GenBank/DDBJ whole genome shotgun (WGS) entry which is preliminary data.</text>
</comment>
<keyword evidence="8" id="KW-0521">NADP</keyword>
<dbReference type="STRING" id="542762.A0A4S4F285"/>
<dbReference type="GO" id="GO:0005829">
    <property type="term" value="C:cytosol"/>
    <property type="evidence" value="ECO:0007669"/>
    <property type="project" value="TreeGrafter"/>
</dbReference>
<comment type="cofactor">
    <cofactor evidence="1">
        <name>FAD</name>
        <dbReference type="ChEBI" id="CHEBI:57692"/>
    </cofactor>
</comment>
<evidence type="ECO:0000313" key="22">
    <source>
        <dbReference type="Proteomes" id="UP000306102"/>
    </source>
</evidence>
<dbReference type="GO" id="GO:0000428">
    <property type="term" value="C:DNA-directed RNA polymerase complex"/>
    <property type="evidence" value="ECO:0007669"/>
    <property type="project" value="UniProtKB-KW"/>
</dbReference>
<dbReference type="SUPFAM" id="SSF50249">
    <property type="entry name" value="Nucleic acid-binding proteins"/>
    <property type="match status" value="1"/>
</dbReference>
<evidence type="ECO:0000256" key="7">
    <source>
        <dbReference type="ARBA" id="ARBA00022827"/>
    </source>
</evidence>
<accession>A0A4S4F285</accession>
<dbReference type="PANTHER" id="PTHR42737">
    <property type="entry name" value="GLUTATHIONE REDUCTASE"/>
    <property type="match status" value="1"/>
</dbReference>
<comment type="catalytic activity">
    <reaction evidence="14">
        <text>2 glutathione + NADP(+) = glutathione disulfide + NADPH + H(+)</text>
        <dbReference type="Rhea" id="RHEA:11740"/>
        <dbReference type="ChEBI" id="CHEBI:15378"/>
        <dbReference type="ChEBI" id="CHEBI:57783"/>
        <dbReference type="ChEBI" id="CHEBI:57925"/>
        <dbReference type="ChEBI" id="CHEBI:58297"/>
        <dbReference type="ChEBI" id="CHEBI:58349"/>
        <dbReference type="EC" id="1.8.1.7"/>
    </reaction>
</comment>
<dbReference type="PANTHER" id="PTHR42737:SF9">
    <property type="entry name" value="GLUTATHIONE REDUCTASE"/>
    <property type="match status" value="1"/>
</dbReference>
<comment type="subunit">
    <text evidence="3">Homodimer.</text>
</comment>
<evidence type="ECO:0000256" key="13">
    <source>
        <dbReference type="ARBA" id="ARBA00023284"/>
    </source>
</evidence>
<dbReference type="GO" id="GO:0005739">
    <property type="term" value="C:mitochondrion"/>
    <property type="evidence" value="ECO:0007669"/>
    <property type="project" value="TreeGrafter"/>
</dbReference>
<dbReference type="InterPro" id="IPR036188">
    <property type="entry name" value="FAD/NAD-bd_sf"/>
</dbReference>
<feature type="compositionally biased region" description="Polar residues" evidence="16">
    <location>
        <begin position="193"/>
        <end position="211"/>
    </location>
</feature>
<dbReference type="EMBL" id="SDRB02000248">
    <property type="protein sequence ID" value="THG23591.1"/>
    <property type="molecule type" value="Genomic_DNA"/>
</dbReference>
<dbReference type="InterPro" id="IPR012999">
    <property type="entry name" value="Pyr_OxRdtase_I_AS"/>
</dbReference>
<dbReference type="Gene3D" id="3.30.1490.120">
    <property type="entry name" value="RNA polymerase Rpb7-like, N-terminal domain"/>
    <property type="match status" value="1"/>
</dbReference>
<dbReference type="Gene3D" id="2.40.50.140">
    <property type="entry name" value="Nucleic acid-binding proteins"/>
    <property type="match status" value="1"/>
</dbReference>
<dbReference type="FunFam" id="3.30.1490.120:FF:000002">
    <property type="entry name" value="DNA-directed RNA polymerase III subunit RPC8"/>
    <property type="match status" value="1"/>
</dbReference>
<dbReference type="GO" id="GO:0006749">
    <property type="term" value="P:glutathione metabolic process"/>
    <property type="evidence" value="ECO:0007669"/>
    <property type="project" value="TreeGrafter"/>
</dbReference>
<evidence type="ECO:0000259" key="18">
    <source>
        <dbReference type="Pfam" id="PF03876"/>
    </source>
</evidence>
<dbReference type="InterPro" id="IPR005576">
    <property type="entry name" value="Rpb7-like_N"/>
</dbReference>
<dbReference type="GO" id="GO:0050660">
    <property type="term" value="F:flavin adenine dinucleotide binding"/>
    <property type="evidence" value="ECO:0007669"/>
    <property type="project" value="InterPro"/>
</dbReference>
<dbReference type="PRINTS" id="PR00368">
    <property type="entry name" value="FADPNR"/>
</dbReference>
<dbReference type="SUPFAM" id="SSF51905">
    <property type="entry name" value="FAD/NAD(P)-binding domain"/>
    <property type="match status" value="2"/>
</dbReference>
<feature type="compositionally biased region" description="Basic and acidic residues" evidence="16">
    <location>
        <begin position="164"/>
        <end position="192"/>
    </location>
</feature>
<evidence type="ECO:0000256" key="10">
    <source>
        <dbReference type="ARBA" id="ARBA00023157"/>
    </source>
</evidence>
<dbReference type="Gene3D" id="3.30.390.30">
    <property type="match status" value="1"/>
</dbReference>
<dbReference type="Gene3D" id="3.50.50.60">
    <property type="entry name" value="FAD/NAD(P)-binding domain"/>
    <property type="match status" value="2"/>
</dbReference>
<keyword evidence="10" id="KW-1015">Disulfide bond</keyword>
<dbReference type="GO" id="GO:0004362">
    <property type="term" value="F:glutathione-disulfide reductase (NADPH) activity"/>
    <property type="evidence" value="ECO:0007669"/>
    <property type="project" value="UniProtKB-EC"/>
</dbReference>
<dbReference type="PRINTS" id="PR00411">
    <property type="entry name" value="PNDRDTASEI"/>
</dbReference>
<keyword evidence="13 15" id="KW-0676">Redox-active center</keyword>
<evidence type="ECO:0000259" key="20">
    <source>
        <dbReference type="Pfam" id="PF08292"/>
    </source>
</evidence>
<dbReference type="InterPro" id="IPR036898">
    <property type="entry name" value="RNA_pol_Rpb7-like_N_sf"/>
</dbReference>
<evidence type="ECO:0000256" key="6">
    <source>
        <dbReference type="ARBA" id="ARBA00022630"/>
    </source>
</evidence>
<evidence type="ECO:0000256" key="16">
    <source>
        <dbReference type="SAM" id="MobiDB-lite"/>
    </source>
</evidence>
<evidence type="ECO:0000256" key="12">
    <source>
        <dbReference type="ARBA" id="ARBA00023242"/>
    </source>
</evidence>
<comment type="similarity">
    <text evidence="2 15">Belongs to the class-I pyridine nucleotide-disulfide oxidoreductase family.</text>
</comment>
<keyword evidence="22" id="KW-1185">Reference proteome</keyword>
<keyword evidence="9 15" id="KW-0560">Oxidoreductase</keyword>
<keyword evidence="6 15" id="KW-0285">Flavoprotein</keyword>
<dbReference type="InterPro" id="IPR004099">
    <property type="entry name" value="Pyr_nucl-diS_OxRdtase_dimer"/>
</dbReference>
<name>A0A4S4F285_CAMSN</name>
<evidence type="ECO:0000256" key="1">
    <source>
        <dbReference type="ARBA" id="ARBA00001974"/>
    </source>
</evidence>
<dbReference type="SUPFAM" id="SSF55424">
    <property type="entry name" value="FAD/NAD-linked reductases, dimerisation (C-terminal) domain"/>
    <property type="match status" value="1"/>
</dbReference>
<evidence type="ECO:0000256" key="5">
    <source>
        <dbReference type="ARBA" id="ARBA00022478"/>
    </source>
</evidence>
<evidence type="ECO:0000256" key="4">
    <source>
        <dbReference type="ARBA" id="ARBA00012607"/>
    </source>
</evidence>
<keyword evidence="7 15" id="KW-0274">FAD</keyword>
<gene>
    <name evidence="21" type="ORF">TEA_005016</name>
</gene>
<dbReference type="CDD" id="cd04330">
    <property type="entry name" value="RNAP_III_Rpc25_N"/>
    <property type="match status" value="1"/>
</dbReference>
<dbReference type="GO" id="GO:0045454">
    <property type="term" value="P:cell redox homeostasis"/>
    <property type="evidence" value="ECO:0007669"/>
    <property type="project" value="InterPro"/>
</dbReference>
<dbReference type="FunFam" id="3.50.50.60:FF:000051">
    <property type="entry name" value="Glutathione reductase"/>
    <property type="match status" value="1"/>
</dbReference>
<dbReference type="Proteomes" id="UP000306102">
    <property type="component" value="Unassembled WGS sequence"/>
</dbReference>
<dbReference type="Pfam" id="PF08292">
    <property type="entry name" value="RNA_pol_Rbc25"/>
    <property type="match status" value="1"/>
</dbReference>
<evidence type="ECO:0000256" key="15">
    <source>
        <dbReference type="RuleBase" id="RU003691"/>
    </source>
</evidence>
<feature type="domain" description="Pyridine nucleotide-disulphide oxidoreductase dimerisation" evidence="17">
    <location>
        <begin position="650"/>
        <end position="758"/>
    </location>
</feature>
<organism evidence="21 22">
    <name type="scientific">Camellia sinensis var. sinensis</name>
    <name type="common">China tea</name>
    <dbReference type="NCBI Taxonomy" id="542762"/>
    <lineage>
        <taxon>Eukaryota</taxon>
        <taxon>Viridiplantae</taxon>
        <taxon>Streptophyta</taxon>
        <taxon>Embryophyta</taxon>
        <taxon>Tracheophyta</taxon>
        <taxon>Spermatophyta</taxon>
        <taxon>Magnoliopsida</taxon>
        <taxon>eudicotyledons</taxon>
        <taxon>Gunneridae</taxon>
        <taxon>Pentapetalae</taxon>
        <taxon>asterids</taxon>
        <taxon>Ericales</taxon>
        <taxon>Theaceae</taxon>
        <taxon>Camellia</taxon>
    </lineage>
</organism>
<dbReference type="InterPro" id="IPR012340">
    <property type="entry name" value="NA-bd_OB-fold"/>
</dbReference>
<feature type="domain" description="FAD/NAD(P)-binding" evidence="19">
    <location>
        <begin position="583"/>
        <end position="630"/>
    </location>
</feature>
<evidence type="ECO:0000259" key="19">
    <source>
        <dbReference type="Pfam" id="PF07992"/>
    </source>
</evidence>
<keyword evidence="5" id="KW-0240">DNA-directed RNA polymerase</keyword>
<dbReference type="InterPro" id="IPR046952">
    <property type="entry name" value="GSHR/TRXR-like"/>
</dbReference>
<reference evidence="21 22" key="1">
    <citation type="journal article" date="2018" name="Proc. Natl. Acad. Sci. U.S.A.">
        <title>Draft genome sequence of Camellia sinensis var. sinensis provides insights into the evolution of the tea genome and tea quality.</title>
        <authorList>
            <person name="Wei C."/>
            <person name="Yang H."/>
            <person name="Wang S."/>
            <person name="Zhao J."/>
            <person name="Liu C."/>
            <person name="Gao L."/>
            <person name="Xia E."/>
            <person name="Lu Y."/>
            <person name="Tai Y."/>
            <person name="She G."/>
            <person name="Sun J."/>
            <person name="Cao H."/>
            <person name="Tong W."/>
            <person name="Gao Q."/>
            <person name="Li Y."/>
            <person name="Deng W."/>
            <person name="Jiang X."/>
            <person name="Wang W."/>
            <person name="Chen Q."/>
            <person name="Zhang S."/>
            <person name="Li H."/>
            <person name="Wu J."/>
            <person name="Wang P."/>
            <person name="Li P."/>
            <person name="Shi C."/>
            <person name="Zheng F."/>
            <person name="Jian J."/>
            <person name="Huang B."/>
            <person name="Shan D."/>
            <person name="Shi M."/>
            <person name="Fang C."/>
            <person name="Yue Y."/>
            <person name="Li F."/>
            <person name="Li D."/>
            <person name="Wei S."/>
            <person name="Han B."/>
            <person name="Jiang C."/>
            <person name="Yin Y."/>
            <person name="Xia T."/>
            <person name="Zhang Z."/>
            <person name="Bennetzen J.L."/>
            <person name="Zhao S."/>
            <person name="Wan X."/>
        </authorList>
    </citation>
    <scope>NUCLEOTIDE SEQUENCE [LARGE SCALE GENOMIC DNA]</scope>
    <source>
        <strain evidence="22">cv. Shuchazao</strain>
        <tissue evidence="21">Leaf</tissue>
    </source>
</reference>
<protein>
    <recommendedName>
        <fullName evidence="4">glutathione-disulfide reductase</fullName>
        <ecNumber evidence="4">1.8.1.7</ecNumber>
    </recommendedName>
</protein>
<evidence type="ECO:0000256" key="8">
    <source>
        <dbReference type="ARBA" id="ARBA00022857"/>
    </source>
</evidence>
<dbReference type="InterPro" id="IPR013238">
    <property type="entry name" value="RNA_pol_III_Rbc25"/>
</dbReference>
<evidence type="ECO:0000256" key="3">
    <source>
        <dbReference type="ARBA" id="ARBA00011738"/>
    </source>
</evidence>
<sequence length="785" mass="86704">MFYLSEIEHTLRLPPHLLDLPLHDAIKGELEGLFLDKVIANLGLCISVYDIRFIDGGFVFPGDGASTYTVKFRLIMFRPFVGEVIVAKLKESDSNGLRLSLGFFDDIYVPVHLMPNPSHSEPDPENKEQIRWIWEFGQENYPIDGIDEIRFRVQSINYPSIPVEQEKEKNQDEREKEKQAKPDEREKDKQKQEMATSLSAPRLSTTFSSSPTLQTLRRTLPISLSHPFLSPHSPSSPLFLSPRRLRPSFSHHHHRRFSARAESDNGAEPRHYDFDLFTVGAGSGGVRASRFAANFGASVAVCELPFATISSETSGGVGGTCVLRGCVPKKLLVFASKYSHEFEESHGFGWKYETEPKHDWSTLMANKNAELQRLIGIYKNILKNAGVTLIEGRGKIVDPHTVDVDGKLYSARHILVAVGGRPSIPEIPGSEYAIDSDAALDLPSRPEKIAIVGGGYIALEFAGIFNGLRSDVHVFIRQKKVLRGFDEEVRDFVAEQMSLRGIEFHTEESPQAIIKSADGSLSLKTNRGTVEEIGNLIKLKVIKLGEVIQFLNRAYMISVLKMCMLNQFSMIDTWTPIPLQNLGLEKVGVKMAKNGAIEVDEFSRTSVPSIWAVGDVTDRVNLTPVALMEGGALAKTLFRNEPTKPDHRAIPSAVFSQPPIGQVGLTEEQAVNEYGDVDIFTANLRPLKATLSGLPDRIFMKLIVCAKTNKVLGLHMCGEDSPEIVQGFAVAVKAGLTKAELDATVGIHPTSAEEFVTMRTPTRKIRNGPPPEGTMDSVVKAAAGV</sequence>
<proteinExistence type="inferred from homology"/>
<feature type="domain" description="FAD/NAD(P)-binding" evidence="19">
    <location>
        <begin position="275"/>
        <end position="532"/>
    </location>
</feature>
<dbReference type="AlphaFoldDB" id="A0A4S4F285"/>
<dbReference type="Pfam" id="PF07992">
    <property type="entry name" value="Pyr_redox_2"/>
    <property type="match status" value="2"/>
</dbReference>
<dbReference type="Pfam" id="PF02852">
    <property type="entry name" value="Pyr_redox_dim"/>
    <property type="match status" value="1"/>
</dbReference>
<evidence type="ECO:0000256" key="14">
    <source>
        <dbReference type="ARBA" id="ARBA00049142"/>
    </source>
</evidence>
<dbReference type="GO" id="GO:0006351">
    <property type="term" value="P:DNA-templated transcription"/>
    <property type="evidence" value="ECO:0007669"/>
    <property type="project" value="InterPro"/>
</dbReference>
<dbReference type="EC" id="1.8.1.7" evidence="4"/>
<dbReference type="GO" id="GO:0034599">
    <property type="term" value="P:cellular response to oxidative stress"/>
    <property type="evidence" value="ECO:0007669"/>
    <property type="project" value="TreeGrafter"/>
</dbReference>
<dbReference type="Pfam" id="PF03876">
    <property type="entry name" value="SHS2_Rpb7-N"/>
    <property type="match status" value="1"/>
</dbReference>
<dbReference type="SUPFAM" id="SSF88798">
    <property type="entry name" value="N-terminal, heterodimerisation domain of RBP7 (RpoE)"/>
    <property type="match status" value="1"/>
</dbReference>
<evidence type="ECO:0000256" key="2">
    <source>
        <dbReference type="ARBA" id="ARBA00007532"/>
    </source>
</evidence>
<feature type="region of interest" description="Disordered" evidence="16">
    <location>
        <begin position="162"/>
        <end position="211"/>
    </location>
</feature>